<dbReference type="Gramene" id="Pp3c7_5251V3.1">
    <property type="protein sequence ID" value="Pp3c7_5251V3.1"/>
    <property type="gene ID" value="Pp3c7_5251"/>
</dbReference>
<accession>A0A2K1KAG0</accession>
<gene>
    <name evidence="2" type="ORF">PHYPA_009956</name>
</gene>
<sequence length="1330" mass="148906">MVAQWVSMAECINEYRLEIGKRLPAHEWREWKNLFIKGAILPVVLPRPPTPAEPPSEKELRLAKEELEAYLQEKGDYANAEGIEPIGKNKELGKFLVDIDCMAESLAEPFKRPDLSKSSLMISVVGVPHAEEERIKAELAAQPPPDWSEGEKEGEIKVSPDKLSEKARLGLQVKSAIENNSHVPDDVITRLMFLTMLHPEEYAAAKGTTPGVGNLHRNGFVLDGFPQTSGQAMAMEKCLTGIDFEAQEAKNAKASKIAPPPEPGVRQLEKSGLDAYLVIESPPEDEVLRKLSASVIDPAIGCNYHPLTNPVPPNDKTGIVERLQPVESVEVIRAKLATEAEITRDCFKILRRFDNLLNVPQHLGENGIMTPEVEHAMAAINILINSKARYKAIQSAADAAKSAVEVATQANQEVETASNAAKEMAKVFFNAKLAEVKAEVKAEQAIAARSEAPSITISSEAAVKMLDEITKAVQGAQDAAAASLAAAEQAQNHAHDSQMIEGDPQASNISQEEAEKALAVARAETAKAAAASANASALLEKAKAMAASAKASATLVKAKDKAAGFRPPALPPSNRPPAAAPSNRPPPMKESPEEFVKPPPDPVLVEKVKNAELVHEIWEKLEKKYLETIQEAFRLLIYERERTIPLLIEVKRNFIALLQQDNGKQDLFDDFQGRWNRIELGHRRNKVMRARLHEEGSRFGETLRSLARERLQNGKDLEQRYLEDLLDERTETFTYIFTMLVQAELDRHIESCGLLHEHYTKRVGSSFSSQFRCSLSSIRRPPDWRVGTPRWLTPLEGSYPEFYVVLSEALSKAGNLLDVIAGRDGWGTKTHPRKPVTRRMSGRRLTWMREVNPKSREEVPLELDVDPAIAREHQIFSYRVELLGRLLFFTPCECLSDISLSHEQIFIDFINCTIVFAARTACKYLAELQPICDGAYGHLDEWLMRRCDHESALIEDVRSVIIEAAEECIPLWYRVWMEIDEFKVEEEQITTMWRNLPEHKIYPRLPRYKSRRYGHFQHWANLTNDIVEQSCGNEDPGISTVIQWQPFLVSLADAHFDYIISAATLEDIVQARTDEYSDYDTNNDEDAAMADNYNLSKSLKIYIFSALERSNQRYQYKTVGLPWQTLLLYLCRDACLETALRKVFTVIASTMSPDEAQLNPTELIQALYPSGIDGAIDAGCMTWTIEDIKDVLFKADLEKATPAKEPRTLLSYVSSDTTPAYEKDTISQFFDSRSSSHQSQMSEFEQGCTREFLSNAMLDSVSSKEGTVTPWQELEEHELTDAPPQQQPIPARLTVEDCVKLSATAKLCSSLAAIFRQHSVNVTQIASDRK</sequence>
<dbReference type="Proteomes" id="UP000006727">
    <property type="component" value="Chromosome 7"/>
</dbReference>
<reference evidence="3" key="3">
    <citation type="submission" date="2020-12" db="UniProtKB">
        <authorList>
            <consortium name="EnsemblPlants"/>
        </authorList>
    </citation>
    <scope>IDENTIFICATION</scope>
</reference>
<name>A0A2K1KAG0_PHYPA</name>
<dbReference type="InterPro" id="IPR052634">
    <property type="entry name" value="Sperm_flagellar-bone_growth"/>
</dbReference>
<feature type="region of interest" description="Disordered" evidence="1">
    <location>
        <begin position="486"/>
        <end position="513"/>
    </location>
</feature>
<feature type="region of interest" description="Disordered" evidence="1">
    <location>
        <begin position="563"/>
        <end position="601"/>
    </location>
</feature>
<keyword evidence="4" id="KW-1185">Reference proteome</keyword>
<dbReference type="InParanoid" id="A0A2K1KAG0"/>
<dbReference type="PANTHER" id="PTHR14919:SF0">
    <property type="entry name" value="SPERM FLAGELLAR PROTEIN 2"/>
    <property type="match status" value="1"/>
</dbReference>
<dbReference type="STRING" id="3218.A0A2K1KAG0"/>
<evidence type="ECO:0000313" key="4">
    <source>
        <dbReference type="Proteomes" id="UP000006727"/>
    </source>
</evidence>
<reference evidence="2 4" key="2">
    <citation type="journal article" date="2018" name="Plant J.">
        <title>The Physcomitrella patens chromosome-scale assembly reveals moss genome structure and evolution.</title>
        <authorList>
            <person name="Lang D."/>
            <person name="Ullrich K.K."/>
            <person name="Murat F."/>
            <person name="Fuchs J."/>
            <person name="Jenkins J."/>
            <person name="Haas F.B."/>
            <person name="Piednoel M."/>
            <person name="Gundlach H."/>
            <person name="Van Bel M."/>
            <person name="Meyberg R."/>
            <person name="Vives C."/>
            <person name="Morata J."/>
            <person name="Symeonidi A."/>
            <person name="Hiss M."/>
            <person name="Muchero W."/>
            <person name="Kamisugi Y."/>
            <person name="Saleh O."/>
            <person name="Blanc G."/>
            <person name="Decker E.L."/>
            <person name="van Gessel N."/>
            <person name="Grimwood J."/>
            <person name="Hayes R.D."/>
            <person name="Graham S.W."/>
            <person name="Gunter L.E."/>
            <person name="McDaniel S.F."/>
            <person name="Hoernstein S.N.W."/>
            <person name="Larsson A."/>
            <person name="Li F.W."/>
            <person name="Perroud P.F."/>
            <person name="Phillips J."/>
            <person name="Ranjan P."/>
            <person name="Rokshar D.S."/>
            <person name="Rothfels C.J."/>
            <person name="Schneider L."/>
            <person name="Shu S."/>
            <person name="Stevenson D.W."/>
            <person name="Thummler F."/>
            <person name="Tillich M."/>
            <person name="Villarreal Aguilar J.C."/>
            <person name="Widiez T."/>
            <person name="Wong G.K."/>
            <person name="Wymore A."/>
            <person name="Zhang Y."/>
            <person name="Zimmer A.D."/>
            <person name="Quatrano R.S."/>
            <person name="Mayer K.F.X."/>
            <person name="Goodstein D."/>
            <person name="Casacuberta J.M."/>
            <person name="Vandepoele K."/>
            <person name="Reski R."/>
            <person name="Cuming A.C."/>
            <person name="Tuskan G.A."/>
            <person name="Maumus F."/>
            <person name="Salse J."/>
            <person name="Schmutz J."/>
            <person name="Rensing S.A."/>
        </authorList>
    </citation>
    <scope>NUCLEOTIDE SEQUENCE [LARGE SCALE GENOMIC DNA]</scope>
    <source>
        <strain evidence="3 4">cv. Gransden 2004</strain>
    </source>
</reference>
<organism evidence="2">
    <name type="scientific">Physcomitrium patens</name>
    <name type="common">Spreading-leaved earth moss</name>
    <name type="synonym">Physcomitrella patens</name>
    <dbReference type="NCBI Taxonomy" id="3218"/>
    <lineage>
        <taxon>Eukaryota</taxon>
        <taxon>Viridiplantae</taxon>
        <taxon>Streptophyta</taxon>
        <taxon>Embryophyta</taxon>
        <taxon>Bryophyta</taxon>
        <taxon>Bryophytina</taxon>
        <taxon>Bryopsida</taxon>
        <taxon>Funariidae</taxon>
        <taxon>Funariales</taxon>
        <taxon>Funariaceae</taxon>
        <taxon>Physcomitrium</taxon>
    </lineage>
</organism>
<proteinExistence type="predicted"/>
<evidence type="ECO:0000256" key="1">
    <source>
        <dbReference type="SAM" id="MobiDB-lite"/>
    </source>
</evidence>
<reference evidence="2 4" key="1">
    <citation type="journal article" date="2008" name="Science">
        <title>The Physcomitrella genome reveals evolutionary insights into the conquest of land by plants.</title>
        <authorList>
            <person name="Rensing S."/>
            <person name="Lang D."/>
            <person name="Zimmer A."/>
            <person name="Terry A."/>
            <person name="Salamov A."/>
            <person name="Shapiro H."/>
            <person name="Nishiyama T."/>
            <person name="Perroud P.-F."/>
            <person name="Lindquist E."/>
            <person name="Kamisugi Y."/>
            <person name="Tanahashi T."/>
            <person name="Sakakibara K."/>
            <person name="Fujita T."/>
            <person name="Oishi K."/>
            <person name="Shin-I T."/>
            <person name="Kuroki Y."/>
            <person name="Toyoda A."/>
            <person name="Suzuki Y."/>
            <person name="Hashimoto A."/>
            <person name="Yamaguchi K."/>
            <person name="Sugano A."/>
            <person name="Kohara Y."/>
            <person name="Fujiyama A."/>
            <person name="Anterola A."/>
            <person name="Aoki S."/>
            <person name="Ashton N."/>
            <person name="Barbazuk W.B."/>
            <person name="Barker E."/>
            <person name="Bennetzen J."/>
            <person name="Bezanilla M."/>
            <person name="Blankenship R."/>
            <person name="Cho S.H."/>
            <person name="Dutcher S."/>
            <person name="Estelle M."/>
            <person name="Fawcett J.A."/>
            <person name="Gundlach H."/>
            <person name="Hanada K."/>
            <person name="Heyl A."/>
            <person name="Hicks K.A."/>
            <person name="Hugh J."/>
            <person name="Lohr M."/>
            <person name="Mayer K."/>
            <person name="Melkozernov A."/>
            <person name="Murata T."/>
            <person name="Nelson D."/>
            <person name="Pils B."/>
            <person name="Prigge M."/>
            <person name="Reiss B."/>
            <person name="Renner T."/>
            <person name="Rombauts S."/>
            <person name="Rushton P."/>
            <person name="Sanderfoot A."/>
            <person name="Schween G."/>
            <person name="Shiu S.-H."/>
            <person name="Stueber K."/>
            <person name="Theodoulou F.L."/>
            <person name="Tu H."/>
            <person name="Van de Peer Y."/>
            <person name="Verrier P.J."/>
            <person name="Waters E."/>
            <person name="Wood A."/>
            <person name="Yang L."/>
            <person name="Cove D."/>
            <person name="Cuming A."/>
            <person name="Hasebe M."/>
            <person name="Lucas S."/>
            <person name="Mishler D.B."/>
            <person name="Reski R."/>
            <person name="Grigoriev I."/>
            <person name="Quatrano R.S."/>
            <person name="Boore J.L."/>
        </authorList>
    </citation>
    <scope>NUCLEOTIDE SEQUENCE [LARGE SCALE GENOMIC DNA]</scope>
    <source>
        <strain evidence="3 4">cv. Gransden 2004</strain>
    </source>
</reference>
<protein>
    <submittedName>
        <fullName evidence="2 3">Uncharacterized protein</fullName>
    </submittedName>
</protein>
<dbReference type="InterPro" id="IPR027417">
    <property type="entry name" value="P-loop_NTPase"/>
</dbReference>
<evidence type="ECO:0000313" key="3">
    <source>
        <dbReference type="EnsemblPlants" id="Pp3c7_5251V3.1"/>
    </source>
</evidence>
<feature type="compositionally biased region" description="Pro residues" evidence="1">
    <location>
        <begin position="568"/>
        <end position="589"/>
    </location>
</feature>
<dbReference type="EnsemblPlants" id="Pp3c7_5251V3.1">
    <property type="protein sequence ID" value="Pp3c7_5251V3.1"/>
    <property type="gene ID" value="Pp3c7_5251"/>
</dbReference>
<dbReference type="Gene3D" id="3.40.50.300">
    <property type="entry name" value="P-loop containing nucleotide triphosphate hydrolases"/>
    <property type="match status" value="1"/>
</dbReference>
<dbReference type="PANTHER" id="PTHR14919">
    <property type="entry name" value="KPL2-RELATED"/>
    <property type="match status" value="1"/>
</dbReference>
<dbReference type="EMBL" id="ABEU02000007">
    <property type="protein sequence ID" value="PNR50770.1"/>
    <property type="molecule type" value="Genomic_DNA"/>
</dbReference>
<evidence type="ECO:0000313" key="2">
    <source>
        <dbReference type="EMBL" id="PNR50770.1"/>
    </source>
</evidence>